<feature type="binding site" evidence="6">
    <location>
        <position position="59"/>
    </location>
    <ligand>
        <name>ATP</name>
        <dbReference type="ChEBI" id="CHEBI:30616"/>
    </ligand>
</feature>
<reference evidence="9" key="3">
    <citation type="submission" date="2025-08" db="UniProtKB">
        <authorList>
            <consortium name="Ensembl"/>
        </authorList>
    </citation>
    <scope>IDENTIFICATION</scope>
    <source>
        <strain evidence="9">HNI</strain>
    </source>
</reference>
<dbReference type="PROSITE" id="PS00108">
    <property type="entry name" value="PROTEIN_KINASE_ST"/>
    <property type="match status" value="1"/>
</dbReference>
<dbReference type="Pfam" id="PF00069">
    <property type="entry name" value="Pkinase"/>
    <property type="match status" value="1"/>
</dbReference>
<reference key="1">
    <citation type="journal article" date="2007" name="Nature">
        <title>The medaka draft genome and insights into vertebrate genome evolution.</title>
        <authorList>
            <person name="Kasahara M."/>
            <person name="Naruse K."/>
            <person name="Sasaki S."/>
            <person name="Nakatani Y."/>
            <person name="Qu W."/>
            <person name="Ahsan B."/>
            <person name="Yamada T."/>
            <person name="Nagayasu Y."/>
            <person name="Doi K."/>
            <person name="Kasai Y."/>
            <person name="Jindo T."/>
            <person name="Kobayashi D."/>
            <person name="Shimada A."/>
            <person name="Toyoda A."/>
            <person name="Kuroki Y."/>
            <person name="Fujiyama A."/>
            <person name="Sasaki T."/>
            <person name="Shimizu A."/>
            <person name="Asakawa S."/>
            <person name="Shimizu N."/>
            <person name="Hashimoto S."/>
            <person name="Yang J."/>
            <person name="Lee Y."/>
            <person name="Matsushima K."/>
            <person name="Sugano S."/>
            <person name="Sakaizumi M."/>
            <person name="Narita T."/>
            <person name="Ohishi K."/>
            <person name="Haga S."/>
            <person name="Ohta F."/>
            <person name="Nomoto H."/>
            <person name="Nogata K."/>
            <person name="Morishita T."/>
            <person name="Endo T."/>
            <person name="Shin-I T."/>
            <person name="Takeda H."/>
            <person name="Morishita S."/>
            <person name="Kohara Y."/>
        </authorList>
    </citation>
    <scope>NUCLEOTIDE SEQUENCE [LARGE SCALE GENOMIC DNA]</scope>
    <source>
        <strain>Hd-rR</strain>
    </source>
</reference>
<dbReference type="Proteomes" id="UP000265180">
    <property type="component" value="Chromosome 22"/>
</dbReference>
<sequence length="360" mass="40782">VTAGRNQRSRKMEVFELIEGHYLVGNQGIYKVQEFLGQGSFGKVAKCTKLGSPECYAIKIMKSSWAGEREFKMMKLIKDLDPDENHLIKMFEWFPFQNMTCIVYELLDVNLHDSLMNEMQMVHLCWIRVIAQHLLKALKALKSIGVAHCDIKLDNIMFAELDSVNVKLIDFGLAVETKKLSTEIEIQVTPFRAPEVILGLPLDESVDMWALGVVLASVYFGNYPFPSETEYETIRAMVLCTPEEYTETTGEQVEIKNHVINLDAMIHEHRDMFNDHDDDDHRAFIDLLKNMLEVNPKNRITPRQALEHDFITMKHLAGKSKAAYAGKAGEVMGKTPPSEGAQSSVSLCRSQVRINAEGSV</sequence>
<dbReference type="PANTHER" id="PTHR24058:SF53">
    <property type="entry name" value="HOMEODOMAIN-INTERACTING PROTEIN KINASE 2"/>
    <property type="match status" value="1"/>
</dbReference>
<dbReference type="Gene3D" id="1.10.510.10">
    <property type="entry name" value="Transferase(Phosphotransferase) domain 1"/>
    <property type="match status" value="1"/>
</dbReference>
<evidence type="ECO:0000313" key="9">
    <source>
        <dbReference type="Ensembl" id="ENSORLP00020011013.1"/>
    </source>
</evidence>
<dbReference type="Gene3D" id="3.30.200.20">
    <property type="entry name" value="Phosphorylase Kinase, domain 1"/>
    <property type="match status" value="1"/>
</dbReference>
<dbReference type="InterPro" id="IPR011009">
    <property type="entry name" value="Kinase-like_dom_sf"/>
</dbReference>
<evidence type="ECO:0000256" key="7">
    <source>
        <dbReference type="RuleBase" id="RU000304"/>
    </source>
</evidence>
<dbReference type="InterPro" id="IPR008271">
    <property type="entry name" value="Ser/Thr_kinase_AS"/>
</dbReference>
<reference evidence="9" key="4">
    <citation type="submission" date="2025-09" db="UniProtKB">
        <authorList>
            <consortium name="Ensembl"/>
        </authorList>
    </citation>
    <scope>IDENTIFICATION</scope>
    <source>
        <strain evidence="9">HNI</strain>
    </source>
</reference>
<feature type="domain" description="Protein kinase" evidence="8">
    <location>
        <begin position="30"/>
        <end position="311"/>
    </location>
</feature>
<evidence type="ECO:0000313" key="10">
    <source>
        <dbReference type="Proteomes" id="UP000265180"/>
    </source>
</evidence>
<evidence type="ECO:0000256" key="5">
    <source>
        <dbReference type="ARBA" id="ARBA00022840"/>
    </source>
</evidence>
<comment type="similarity">
    <text evidence="7">Belongs to the protein kinase superfamily.</text>
</comment>
<dbReference type="GO" id="GO:0005524">
    <property type="term" value="F:ATP binding"/>
    <property type="evidence" value="ECO:0007669"/>
    <property type="project" value="UniProtKB-UniRule"/>
</dbReference>
<organism evidence="9 10">
    <name type="scientific">Oryzias latipes</name>
    <name type="common">Japanese rice fish</name>
    <name type="synonym">Japanese killifish</name>
    <dbReference type="NCBI Taxonomy" id="8090"/>
    <lineage>
        <taxon>Eukaryota</taxon>
        <taxon>Metazoa</taxon>
        <taxon>Chordata</taxon>
        <taxon>Craniata</taxon>
        <taxon>Vertebrata</taxon>
        <taxon>Euteleostomi</taxon>
        <taxon>Actinopterygii</taxon>
        <taxon>Neopterygii</taxon>
        <taxon>Teleostei</taxon>
        <taxon>Neoteleostei</taxon>
        <taxon>Acanthomorphata</taxon>
        <taxon>Ovalentaria</taxon>
        <taxon>Atherinomorphae</taxon>
        <taxon>Beloniformes</taxon>
        <taxon>Adrianichthyidae</taxon>
        <taxon>Oryziinae</taxon>
        <taxon>Oryzias</taxon>
    </lineage>
</organism>
<dbReference type="InterPro" id="IPR000719">
    <property type="entry name" value="Prot_kinase_dom"/>
</dbReference>
<keyword evidence="5 6" id="KW-0067">ATP-binding</keyword>
<protein>
    <recommendedName>
        <fullName evidence="8">Protein kinase domain-containing protein</fullName>
    </recommendedName>
</protein>
<evidence type="ECO:0000256" key="4">
    <source>
        <dbReference type="ARBA" id="ARBA00022777"/>
    </source>
</evidence>
<keyword evidence="4" id="KW-0418">Kinase</keyword>
<name>A0A3P9KRH7_ORYLA</name>
<dbReference type="SUPFAM" id="SSF56112">
    <property type="entry name" value="Protein kinase-like (PK-like)"/>
    <property type="match status" value="1"/>
</dbReference>
<dbReference type="GO" id="GO:0004674">
    <property type="term" value="F:protein serine/threonine kinase activity"/>
    <property type="evidence" value="ECO:0007669"/>
    <property type="project" value="UniProtKB-KW"/>
</dbReference>
<dbReference type="PANTHER" id="PTHR24058">
    <property type="entry name" value="DUAL SPECIFICITY PROTEIN KINASE"/>
    <property type="match status" value="1"/>
</dbReference>
<evidence type="ECO:0000256" key="2">
    <source>
        <dbReference type="ARBA" id="ARBA00022679"/>
    </source>
</evidence>
<dbReference type="PROSITE" id="PS50011">
    <property type="entry name" value="PROTEIN_KINASE_DOM"/>
    <property type="match status" value="1"/>
</dbReference>
<keyword evidence="2" id="KW-0808">Transferase</keyword>
<dbReference type="PROSITE" id="PS00107">
    <property type="entry name" value="PROTEIN_KINASE_ATP"/>
    <property type="match status" value="1"/>
</dbReference>
<keyword evidence="1 7" id="KW-0723">Serine/threonine-protein kinase</keyword>
<dbReference type="SMART" id="SM00220">
    <property type="entry name" value="S_TKc"/>
    <property type="match status" value="1"/>
</dbReference>
<dbReference type="InterPro" id="IPR050494">
    <property type="entry name" value="Ser_Thr_dual-spec_kinase"/>
</dbReference>
<dbReference type="AlphaFoldDB" id="A0A3P9KRH7"/>
<evidence type="ECO:0000256" key="6">
    <source>
        <dbReference type="PROSITE-ProRule" id="PRU10141"/>
    </source>
</evidence>
<reference evidence="9 10" key="2">
    <citation type="submission" date="2017-04" db="EMBL/GenBank/DDBJ databases">
        <title>CpG methylation of centromeres and impact of large insertions on vertebrate speciation.</title>
        <authorList>
            <person name="Ichikawa K."/>
            <person name="Yoshimura J."/>
            <person name="Morishita S."/>
        </authorList>
    </citation>
    <scope>NUCLEOTIDE SEQUENCE</scope>
    <source>
        <strain evidence="9 10">HNI</strain>
    </source>
</reference>
<accession>A0A3P9KRH7</accession>
<evidence type="ECO:0000259" key="8">
    <source>
        <dbReference type="PROSITE" id="PS50011"/>
    </source>
</evidence>
<dbReference type="InterPro" id="IPR017441">
    <property type="entry name" value="Protein_kinase_ATP_BS"/>
</dbReference>
<proteinExistence type="inferred from homology"/>
<evidence type="ECO:0000256" key="3">
    <source>
        <dbReference type="ARBA" id="ARBA00022741"/>
    </source>
</evidence>
<evidence type="ECO:0000256" key="1">
    <source>
        <dbReference type="ARBA" id="ARBA00022527"/>
    </source>
</evidence>
<keyword evidence="3 6" id="KW-0547">Nucleotide-binding</keyword>
<dbReference type="Ensembl" id="ENSORLT00020031595.1">
    <property type="protein sequence ID" value="ENSORLP00020011013.1"/>
    <property type="gene ID" value="ENSORLG00020011944.1"/>
</dbReference>